<dbReference type="GO" id="GO:0016791">
    <property type="term" value="F:phosphatase activity"/>
    <property type="evidence" value="ECO:0007669"/>
    <property type="project" value="TreeGrafter"/>
</dbReference>
<evidence type="ECO:0000256" key="3">
    <source>
        <dbReference type="ARBA" id="ARBA00022801"/>
    </source>
</evidence>
<gene>
    <name evidence="5" type="ORF">SAMN05216297_111136</name>
</gene>
<dbReference type="GO" id="GO:0044281">
    <property type="term" value="P:small molecule metabolic process"/>
    <property type="evidence" value="ECO:0007669"/>
    <property type="project" value="UniProtKB-ARBA"/>
</dbReference>
<dbReference type="SUPFAM" id="SSF56784">
    <property type="entry name" value="HAD-like"/>
    <property type="match status" value="1"/>
</dbReference>
<dbReference type="GO" id="GO:0046872">
    <property type="term" value="F:metal ion binding"/>
    <property type="evidence" value="ECO:0007669"/>
    <property type="project" value="UniProtKB-KW"/>
</dbReference>
<dbReference type="InterPro" id="IPR041492">
    <property type="entry name" value="HAD_2"/>
</dbReference>
<dbReference type="AlphaFoldDB" id="A0A1I1UQJ1"/>
<evidence type="ECO:0000256" key="4">
    <source>
        <dbReference type="ARBA" id="ARBA00022842"/>
    </source>
</evidence>
<name>A0A1I1UQJ1_9FLAO</name>
<keyword evidence="4" id="KW-0460">Magnesium</keyword>
<dbReference type="InterPro" id="IPR051400">
    <property type="entry name" value="HAD-like_hydrolase"/>
</dbReference>
<dbReference type="InterPro" id="IPR023214">
    <property type="entry name" value="HAD_sf"/>
</dbReference>
<dbReference type="PANTHER" id="PTHR46470">
    <property type="entry name" value="N-ACYLNEURAMINATE-9-PHOSPHATASE"/>
    <property type="match status" value="1"/>
</dbReference>
<keyword evidence="6" id="KW-1185">Reference proteome</keyword>
<dbReference type="OrthoDB" id="9809962at2"/>
<dbReference type="SFLD" id="SFLDS00003">
    <property type="entry name" value="Haloacid_Dehalogenase"/>
    <property type="match status" value="1"/>
</dbReference>
<dbReference type="Gene3D" id="1.10.150.520">
    <property type="match status" value="1"/>
</dbReference>
<reference evidence="6" key="1">
    <citation type="submission" date="2016-10" db="EMBL/GenBank/DDBJ databases">
        <authorList>
            <person name="Varghese N."/>
            <person name="Submissions S."/>
        </authorList>
    </citation>
    <scope>NUCLEOTIDE SEQUENCE [LARGE SCALE GENOMIC DNA]</scope>
    <source>
        <strain evidence="6">CGMCC 1.10370</strain>
    </source>
</reference>
<dbReference type="InterPro" id="IPR036412">
    <property type="entry name" value="HAD-like_sf"/>
</dbReference>
<accession>A0A1I1UQJ1</accession>
<keyword evidence="3 5" id="KW-0378">Hydrolase</keyword>
<dbReference type="Gene3D" id="3.40.50.1000">
    <property type="entry name" value="HAD superfamily/HAD-like"/>
    <property type="match status" value="1"/>
</dbReference>
<dbReference type="STRING" id="739143.SAMN05216297_111136"/>
<dbReference type="RefSeq" id="WP_091496572.1">
    <property type="nucleotide sequence ID" value="NZ_FOMH01000011.1"/>
</dbReference>
<comment type="cofactor">
    <cofactor evidence="1">
        <name>Mg(2+)</name>
        <dbReference type="ChEBI" id="CHEBI:18420"/>
    </cofactor>
</comment>
<evidence type="ECO:0000256" key="1">
    <source>
        <dbReference type="ARBA" id="ARBA00001946"/>
    </source>
</evidence>
<evidence type="ECO:0000313" key="6">
    <source>
        <dbReference type="Proteomes" id="UP000199672"/>
    </source>
</evidence>
<dbReference type="Pfam" id="PF13419">
    <property type="entry name" value="HAD_2"/>
    <property type="match status" value="1"/>
</dbReference>
<evidence type="ECO:0000313" key="5">
    <source>
        <dbReference type="EMBL" id="SFD73092.1"/>
    </source>
</evidence>
<dbReference type="EMBL" id="FOMH01000011">
    <property type="protein sequence ID" value="SFD73092.1"/>
    <property type="molecule type" value="Genomic_DNA"/>
</dbReference>
<dbReference type="InterPro" id="IPR006439">
    <property type="entry name" value="HAD-SF_hydro_IA"/>
</dbReference>
<proteinExistence type="predicted"/>
<dbReference type="NCBIfam" id="TIGR01549">
    <property type="entry name" value="HAD-SF-IA-v1"/>
    <property type="match status" value="1"/>
</dbReference>
<keyword evidence="2" id="KW-0479">Metal-binding</keyword>
<sequence length="223" mass="26719">MKAKIIVFDLDDTLYNELDYLISAYKEISEYLSETLINQISKEKIFEEMYSLYDLKKNVFFEILEKYNIKDITVEDLLRYYRNHIPQIKLENSVENLLNYLKEKENKLGIITDGRSVQQRNKITSLNIEKYFENIIISEEFGSEKPDLKNFQFFEKLYPECEYVYIGDNVKKDFFAGNLLGWTTICVLDNGKNIHKQKFNFDKEYLPNYRINNLEEVLNIIEK</sequence>
<dbReference type="SFLD" id="SFLDG01129">
    <property type="entry name" value="C1.5:_HAD__Beta-PGM__Phosphata"/>
    <property type="match status" value="1"/>
</dbReference>
<evidence type="ECO:0000256" key="2">
    <source>
        <dbReference type="ARBA" id="ARBA00022723"/>
    </source>
</evidence>
<organism evidence="5 6">
    <name type="scientific">Flavobacterium phragmitis</name>
    <dbReference type="NCBI Taxonomy" id="739143"/>
    <lineage>
        <taxon>Bacteria</taxon>
        <taxon>Pseudomonadati</taxon>
        <taxon>Bacteroidota</taxon>
        <taxon>Flavobacteriia</taxon>
        <taxon>Flavobacteriales</taxon>
        <taxon>Flavobacteriaceae</taxon>
        <taxon>Flavobacterium</taxon>
    </lineage>
</organism>
<dbReference type="Proteomes" id="UP000199672">
    <property type="component" value="Unassembled WGS sequence"/>
</dbReference>
<dbReference type="PANTHER" id="PTHR46470:SF2">
    <property type="entry name" value="GLYCERALDEHYDE 3-PHOSPHATE PHOSPHATASE"/>
    <property type="match status" value="1"/>
</dbReference>
<protein>
    <submittedName>
        <fullName evidence="5">Putative hydrolase of the HAD superfamily</fullName>
    </submittedName>
</protein>